<gene>
    <name evidence="19" type="ORF">KP509_20G018300</name>
</gene>
<dbReference type="PROSITE" id="PS00107">
    <property type="entry name" value="PROTEIN_KINASE_ATP"/>
    <property type="match status" value="1"/>
</dbReference>
<evidence type="ECO:0000256" key="13">
    <source>
        <dbReference type="ARBA" id="ARBA00023136"/>
    </source>
</evidence>
<keyword evidence="12 17" id="KW-1133">Transmembrane helix</keyword>
<dbReference type="SMART" id="SM00220">
    <property type="entry name" value="S_TKc"/>
    <property type="match status" value="1"/>
</dbReference>
<dbReference type="AlphaFoldDB" id="A0A8T2SDH6"/>
<evidence type="ECO:0000256" key="1">
    <source>
        <dbReference type="ARBA" id="ARBA00004167"/>
    </source>
</evidence>
<dbReference type="SUPFAM" id="SSF52047">
    <property type="entry name" value="RNI-like"/>
    <property type="match status" value="2"/>
</dbReference>
<dbReference type="GO" id="GO:0001653">
    <property type="term" value="F:peptide receptor activity"/>
    <property type="evidence" value="ECO:0007669"/>
    <property type="project" value="UniProtKB-ARBA"/>
</dbReference>
<keyword evidence="11 16" id="KW-0067">ATP-binding</keyword>
<dbReference type="Pfam" id="PF00560">
    <property type="entry name" value="LRR_1"/>
    <property type="match status" value="5"/>
</dbReference>
<dbReference type="Pfam" id="PF00069">
    <property type="entry name" value="Pkinase"/>
    <property type="match status" value="1"/>
</dbReference>
<evidence type="ECO:0000313" key="20">
    <source>
        <dbReference type="Proteomes" id="UP000825935"/>
    </source>
</evidence>
<keyword evidence="8" id="KW-0677">Repeat</keyword>
<evidence type="ECO:0000256" key="9">
    <source>
        <dbReference type="ARBA" id="ARBA00022741"/>
    </source>
</evidence>
<proteinExistence type="inferred from homology"/>
<evidence type="ECO:0000256" key="17">
    <source>
        <dbReference type="SAM" id="Phobius"/>
    </source>
</evidence>
<accession>A0A8T2SDH6</accession>
<keyword evidence="7" id="KW-0732">Signal</keyword>
<dbReference type="Gene3D" id="1.10.510.10">
    <property type="entry name" value="Transferase(Phosphotransferase) domain 1"/>
    <property type="match status" value="1"/>
</dbReference>
<dbReference type="InterPro" id="IPR003591">
    <property type="entry name" value="Leu-rich_rpt_typical-subtyp"/>
</dbReference>
<dbReference type="Proteomes" id="UP000825935">
    <property type="component" value="Chromosome 20"/>
</dbReference>
<keyword evidence="9 16" id="KW-0547">Nucleotide-binding</keyword>
<dbReference type="GO" id="GO:0016020">
    <property type="term" value="C:membrane"/>
    <property type="evidence" value="ECO:0007669"/>
    <property type="project" value="UniProtKB-SubCell"/>
</dbReference>
<dbReference type="PROSITE" id="PS00108">
    <property type="entry name" value="PROTEIN_KINASE_ST"/>
    <property type="match status" value="1"/>
</dbReference>
<feature type="binding site" evidence="16">
    <location>
        <position position="838"/>
    </location>
    <ligand>
        <name>ATP</name>
        <dbReference type="ChEBI" id="CHEBI:30616"/>
    </ligand>
</feature>
<evidence type="ECO:0000256" key="15">
    <source>
        <dbReference type="ARBA" id="ARBA00023180"/>
    </source>
</evidence>
<evidence type="ECO:0000256" key="4">
    <source>
        <dbReference type="ARBA" id="ARBA00022614"/>
    </source>
</evidence>
<dbReference type="InterPro" id="IPR013210">
    <property type="entry name" value="LRR_N_plant-typ"/>
</dbReference>
<dbReference type="InterPro" id="IPR000719">
    <property type="entry name" value="Prot_kinase_dom"/>
</dbReference>
<dbReference type="FunFam" id="1.10.510.10:FF:000276">
    <property type="entry name" value="LRR receptor-like serine/threonine-protein kinase RCH1"/>
    <property type="match status" value="1"/>
</dbReference>
<dbReference type="OrthoDB" id="1626849at2759"/>
<evidence type="ECO:0000256" key="7">
    <source>
        <dbReference type="ARBA" id="ARBA00022729"/>
    </source>
</evidence>
<keyword evidence="5" id="KW-0808">Transferase</keyword>
<evidence type="ECO:0000256" key="11">
    <source>
        <dbReference type="ARBA" id="ARBA00022840"/>
    </source>
</evidence>
<comment type="subcellular location">
    <subcellularLocation>
        <location evidence="1">Membrane</location>
        <topology evidence="1">Single-pass membrane protein</topology>
    </subcellularLocation>
</comment>
<dbReference type="GO" id="GO:0004674">
    <property type="term" value="F:protein serine/threonine kinase activity"/>
    <property type="evidence" value="ECO:0007669"/>
    <property type="project" value="UniProtKB-KW"/>
</dbReference>
<dbReference type="GO" id="GO:0033612">
    <property type="term" value="F:receptor serine/threonine kinase binding"/>
    <property type="evidence" value="ECO:0007669"/>
    <property type="project" value="TreeGrafter"/>
</dbReference>
<dbReference type="PROSITE" id="PS51450">
    <property type="entry name" value="LRR"/>
    <property type="match status" value="1"/>
</dbReference>
<evidence type="ECO:0000256" key="2">
    <source>
        <dbReference type="ARBA" id="ARBA00008684"/>
    </source>
</evidence>
<keyword evidence="10" id="KW-0418">Kinase</keyword>
<dbReference type="PANTHER" id="PTHR48056">
    <property type="entry name" value="LRR RECEPTOR-LIKE SERINE/THREONINE-PROTEIN KINASE-RELATED"/>
    <property type="match status" value="1"/>
</dbReference>
<dbReference type="Pfam" id="PF13855">
    <property type="entry name" value="LRR_8"/>
    <property type="match status" value="2"/>
</dbReference>
<evidence type="ECO:0000256" key="10">
    <source>
        <dbReference type="ARBA" id="ARBA00022777"/>
    </source>
</evidence>
<dbReference type="Pfam" id="PF08263">
    <property type="entry name" value="LRRNT_2"/>
    <property type="match status" value="1"/>
</dbReference>
<keyword evidence="3" id="KW-0723">Serine/threonine-protein kinase</keyword>
<dbReference type="Gene3D" id="3.30.200.20">
    <property type="entry name" value="Phosphorylase Kinase, domain 1"/>
    <property type="match status" value="1"/>
</dbReference>
<name>A0A8T2SDH6_CERRI</name>
<evidence type="ECO:0000256" key="6">
    <source>
        <dbReference type="ARBA" id="ARBA00022692"/>
    </source>
</evidence>
<sequence>MGRSQEGQQSSLGHLGEPRLPSVAIPLLLHLFFASVCRTSSLSNSSPPNLPEDGRALLSFLGQFAEGSAVREALTLSWSPDSSGAPCSWYGVGCDPFSQRVVSLILSGPASSTSSPSSTSATPAVSELASLTHLQNISLTHLGLSGPLPFFDIAAKFPKLRFLNLSNNAFTDSLHHLPLLCARIPSLTVVDIMINHISGSIPLNISLCENLTSLFLQDNNLSGSIPPSIGQLSLLQVFKAGGNTHLSGSLPSELGNCTSLVNFGVAETGISGAIPSSFGRLSKLKELYLSDINLSGQVPRELGNCTSLEVINIDKNKLNGVLPQELGRLQNLKWFNAWGNHFSGIIPWEMGMLRSLQMLDLTENELVGSIPASFGQLVNVRTIHLSMNYLTGGIPRELSNCSGMVDLELDQNMLSGTIPHELGNLSSLEGIYLWNNSLEGQVPATLSNCRKLTAIDLSWNLLSGPLLVDVFTLPLLEEIIVLGNSFSGEIPAAMATCKQLTRLRLNNNKLIGQIPSEIGMLDNLVFFDISRNQISGKIPESIANCTRLQLFDANENLLGGDIPVELGLLSNLEYLDISHNYLEGILPPSLGRLQNLSVLILSSNRLSGPIAAELEGCQKLTYLDLSSNVLSGVIPPSLGQISGLGQSINISCNSLSGPIPDTFVQLTYLVSIDVSHNALSGYLDVFSKMGSLISLNISHNLFSGKFPNSSLFRSMPASDYESCFATADTHRNRNILTTKLVIMPFAATAGLFLAVACFMIFSMMKRSFVSAKEPKEEWAPWVLTPFQKLHFTMEDVLDQMLDVNIVGKGCSGVVYKAVMPRGDVIAVKRITMISSAAKEPPEKNFFNTEMETLRSIRHRNIVRLLGFCTNHQSSLLLYDFMNNGSLEQCIHNKRGVLDWDARYNIALGTAQGLAYLHHDCMPPILHRDVKASNILLGAHFEPYLADFGLAKSVVSSSHATRTMLAGSYGYIAPEYAYALNITEKSDVYSYGVVLLELLTGKRPVEASFGEGRHLVDWVHEMRHLHHDVLDILDPQLRGMSDPFVKEMLQILNLALECVHPLSTERPSMRHVVTLLLHIRQPHFMEFSKLDLSKMDALTSQSTSSSYLSNKETHTYFSSPRPSIHLSNIHHFKDDQSKG</sequence>
<dbReference type="SMART" id="SM00369">
    <property type="entry name" value="LRR_TYP"/>
    <property type="match status" value="8"/>
</dbReference>
<dbReference type="InterPro" id="IPR008271">
    <property type="entry name" value="Ser/Thr_kinase_AS"/>
</dbReference>
<keyword evidence="14" id="KW-0675">Receptor</keyword>
<dbReference type="InterPro" id="IPR001611">
    <property type="entry name" value="Leu-rich_rpt"/>
</dbReference>
<reference evidence="19" key="1">
    <citation type="submission" date="2021-08" db="EMBL/GenBank/DDBJ databases">
        <title>WGS assembly of Ceratopteris richardii.</title>
        <authorList>
            <person name="Marchant D.B."/>
            <person name="Chen G."/>
            <person name="Jenkins J."/>
            <person name="Shu S."/>
            <person name="Leebens-Mack J."/>
            <person name="Grimwood J."/>
            <person name="Schmutz J."/>
            <person name="Soltis P."/>
            <person name="Soltis D."/>
            <person name="Chen Z.-H."/>
        </authorList>
    </citation>
    <scope>NUCLEOTIDE SEQUENCE</scope>
    <source>
        <strain evidence="19">Whitten #5841</strain>
        <tissue evidence="19">Leaf</tissue>
    </source>
</reference>
<dbReference type="InterPro" id="IPR011009">
    <property type="entry name" value="Kinase-like_dom_sf"/>
</dbReference>
<keyword evidence="15" id="KW-0325">Glycoprotein</keyword>
<dbReference type="InterPro" id="IPR017441">
    <property type="entry name" value="Protein_kinase_ATP_BS"/>
</dbReference>
<dbReference type="GO" id="GO:0005524">
    <property type="term" value="F:ATP binding"/>
    <property type="evidence" value="ECO:0007669"/>
    <property type="project" value="UniProtKB-UniRule"/>
</dbReference>
<evidence type="ECO:0000259" key="18">
    <source>
        <dbReference type="PROSITE" id="PS50011"/>
    </source>
</evidence>
<keyword evidence="20" id="KW-1185">Reference proteome</keyword>
<dbReference type="PROSITE" id="PS50011">
    <property type="entry name" value="PROTEIN_KINASE_DOM"/>
    <property type="match status" value="1"/>
</dbReference>
<evidence type="ECO:0000256" key="3">
    <source>
        <dbReference type="ARBA" id="ARBA00022527"/>
    </source>
</evidence>
<evidence type="ECO:0000256" key="8">
    <source>
        <dbReference type="ARBA" id="ARBA00022737"/>
    </source>
</evidence>
<comment type="similarity">
    <text evidence="2">Belongs to the protein kinase superfamily. Ser/Thr protein kinase family.</text>
</comment>
<feature type="transmembrane region" description="Helical" evidence="17">
    <location>
        <begin position="740"/>
        <end position="761"/>
    </location>
</feature>
<feature type="domain" description="Protein kinase" evidence="18">
    <location>
        <begin position="800"/>
        <end position="1083"/>
    </location>
</feature>
<evidence type="ECO:0000313" key="19">
    <source>
        <dbReference type="EMBL" id="KAH7331166.1"/>
    </source>
</evidence>
<dbReference type="InterPro" id="IPR032675">
    <property type="entry name" value="LRR_dom_sf"/>
</dbReference>
<dbReference type="InterPro" id="IPR050647">
    <property type="entry name" value="Plant_LRR-RLKs"/>
</dbReference>
<dbReference type="PANTHER" id="PTHR48056:SF69">
    <property type="entry name" value="LEUCINE-RICH REPEAT RECEPTOR PROTEIN KINASE EXS"/>
    <property type="match status" value="1"/>
</dbReference>
<organism evidence="19 20">
    <name type="scientific">Ceratopteris richardii</name>
    <name type="common">Triangle waterfern</name>
    <dbReference type="NCBI Taxonomy" id="49495"/>
    <lineage>
        <taxon>Eukaryota</taxon>
        <taxon>Viridiplantae</taxon>
        <taxon>Streptophyta</taxon>
        <taxon>Embryophyta</taxon>
        <taxon>Tracheophyta</taxon>
        <taxon>Polypodiopsida</taxon>
        <taxon>Polypodiidae</taxon>
        <taxon>Polypodiales</taxon>
        <taxon>Pteridineae</taxon>
        <taxon>Pteridaceae</taxon>
        <taxon>Parkerioideae</taxon>
        <taxon>Ceratopteris</taxon>
    </lineage>
</organism>
<dbReference type="SUPFAM" id="SSF56112">
    <property type="entry name" value="Protein kinase-like (PK-like)"/>
    <property type="match status" value="1"/>
</dbReference>
<keyword evidence="6 17" id="KW-0812">Transmembrane</keyword>
<comment type="caution">
    <text evidence="19">The sequence shown here is derived from an EMBL/GenBank/DDBJ whole genome shotgun (WGS) entry which is preliminary data.</text>
</comment>
<dbReference type="EMBL" id="CM035425">
    <property type="protein sequence ID" value="KAH7331166.1"/>
    <property type="molecule type" value="Genomic_DNA"/>
</dbReference>
<dbReference type="Gene3D" id="3.80.10.10">
    <property type="entry name" value="Ribonuclease Inhibitor"/>
    <property type="match status" value="5"/>
</dbReference>
<dbReference type="FunFam" id="3.80.10.10:FF:000095">
    <property type="entry name" value="LRR receptor-like serine/threonine-protein kinase GSO1"/>
    <property type="match status" value="1"/>
</dbReference>
<keyword evidence="13 17" id="KW-0472">Membrane</keyword>
<evidence type="ECO:0000256" key="5">
    <source>
        <dbReference type="ARBA" id="ARBA00022679"/>
    </source>
</evidence>
<evidence type="ECO:0000256" key="16">
    <source>
        <dbReference type="PROSITE-ProRule" id="PRU10141"/>
    </source>
</evidence>
<keyword evidence="4" id="KW-0433">Leucine-rich repeat</keyword>
<protein>
    <recommendedName>
        <fullName evidence="18">Protein kinase domain-containing protein</fullName>
    </recommendedName>
</protein>
<evidence type="ECO:0000256" key="12">
    <source>
        <dbReference type="ARBA" id="ARBA00022989"/>
    </source>
</evidence>
<dbReference type="OMA" id="CTSLELM"/>
<dbReference type="FunFam" id="3.80.10.10:FF:000041">
    <property type="entry name" value="LRR receptor-like serine/threonine-protein kinase ERECTA"/>
    <property type="match status" value="3"/>
</dbReference>
<evidence type="ECO:0000256" key="14">
    <source>
        <dbReference type="ARBA" id="ARBA00023170"/>
    </source>
</evidence>